<dbReference type="InterPro" id="IPR025110">
    <property type="entry name" value="AMP-bd_C"/>
</dbReference>
<name>A0A5S4EU19_9ACTN</name>
<dbReference type="InterPro" id="IPR009081">
    <property type="entry name" value="PP-bd_ACP"/>
</dbReference>
<dbReference type="GO" id="GO:0072330">
    <property type="term" value="P:monocarboxylic acid biosynthetic process"/>
    <property type="evidence" value="ECO:0007669"/>
    <property type="project" value="UniProtKB-ARBA"/>
</dbReference>
<reference evidence="5 6" key="1">
    <citation type="submission" date="2019-05" db="EMBL/GenBank/DDBJ databases">
        <title>Draft genome sequence of Nonomuraea turkmeniaca DSM 43926.</title>
        <authorList>
            <person name="Saricaoglu S."/>
            <person name="Isik K."/>
        </authorList>
    </citation>
    <scope>NUCLEOTIDE SEQUENCE [LARGE SCALE GENOMIC DNA]</scope>
    <source>
        <strain evidence="5 6">DSM 43926</strain>
    </source>
</reference>
<organism evidence="5 6">
    <name type="scientific">Nonomuraea turkmeniaca</name>
    <dbReference type="NCBI Taxonomy" id="103838"/>
    <lineage>
        <taxon>Bacteria</taxon>
        <taxon>Bacillati</taxon>
        <taxon>Actinomycetota</taxon>
        <taxon>Actinomycetes</taxon>
        <taxon>Streptosporangiales</taxon>
        <taxon>Streptosporangiaceae</taxon>
        <taxon>Nonomuraea</taxon>
    </lineage>
</organism>
<dbReference type="SUPFAM" id="SSF56801">
    <property type="entry name" value="Acetyl-CoA synthetase-like"/>
    <property type="match status" value="1"/>
</dbReference>
<comment type="caution">
    <text evidence="5">The sequence shown here is derived from an EMBL/GenBank/DDBJ whole genome shotgun (WGS) entry which is preliminary data.</text>
</comment>
<dbReference type="SUPFAM" id="SSF52777">
    <property type="entry name" value="CoA-dependent acyltransferases"/>
    <property type="match status" value="2"/>
</dbReference>
<dbReference type="Proteomes" id="UP000309128">
    <property type="component" value="Unassembled WGS sequence"/>
</dbReference>
<dbReference type="InterPro" id="IPR020806">
    <property type="entry name" value="PKS_PP-bd"/>
</dbReference>
<dbReference type="InterPro" id="IPR006162">
    <property type="entry name" value="Ppantetheine_attach_site"/>
</dbReference>
<dbReference type="Gene3D" id="1.10.1200.10">
    <property type="entry name" value="ACP-like"/>
    <property type="match status" value="1"/>
</dbReference>
<dbReference type="InterPro" id="IPR045851">
    <property type="entry name" value="AMP-bd_C_sf"/>
</dbReference>
<dbReference type="GO" id="GO:0043041">
    <property type="term" value="P:amino acid activation for nonribosomal peptide biosynthetic process"/>
    <property type="evidence" value="ECO:0007669"/>
    <property type="project" value="TreeGrafter"/>
</dbReference>
<evidence type="ECO:0000256" key="3">
    <source>
        <dbReference type="ARBA" id="ARBA00022553"/>
    </source>
</evidence>
<dbReference type="Gene3D" id="3.30.559.30">
    <property type="entry name" value="Nonribosomal peptide synthetase, condensation domain"/>
    <property type="match status" value="1"/>
</dbReference>
<dbReference type="Pfam" id="PF00668">
    <property type="entry name" value="Condensation"/>
    <property type="match status" value="1"/>
</dbReference>
<feature type="non-terminal residue" evidence="5">
    <location>
        <position position="515"/>
    </location>
</feature>
<keyword evidence="3" id="KW-0597">Phosphoprotein</keyword>
<comment type="cofactor">
    <cofactor evidence="1">
        <name>pantetheine 4'-phosphate</name>
        <dbReference type="ChEBI" id="CHEBI:47942"/>
    </cofactor>
</comment>
<dbReference type="FunFam" id="3.30.300.30:FF:000010">
    <property type="entry name" value="Enterobactin synthetase component F"/>
    <property type="match status" value="1"/>
</dbReference>
<dbReference type="Gene3D" id="3.30.300.30">
    <property type="match status" value="1"/>
</dbReference>
<dbReference type="Pfam" id="PF13193">
    <property type="entry name" value="AMP-binding_C"/>
    <property type="match status" value="1"/>
</dbReference>
<feature type="non-terminal residue" evidence="5">
    <location>
        <position position="1"/>
    </location>
</feature>
<dbReference type="Pfam" id="PF00550">
    <property type="entry name" value="PP-binding"/>
    <property type="match status" value="1"/>
</dbReference>
<keyword evidence="2" id="KW-0596">Phosphopantetheine</keyword>
<dbReference type="GO" id="GO:0005829">
    <property type="term" value="C:cytosol"/>
    <property type="evidence" value="ECO:0007669"/>
    <property type="project" value="TreeGrafter"/>
</dbReference>
<protein>
    <submittedName>
        <fullName evidence="5">Non-ribosomal peptide synthetase</fullName>
    </submittedName>
</protein>
<dbReference type="PROSITE" id="PS00012">
    <property type="entry name" value="PHOSPHOPANTETHEINE"/>
    <property type="match status" value="1"/>
</dbReference>
<dbReference type="PANTHER" id="PTHR45527">
    <property type="entry name" value="NONRIBOSOMAL PEPTIDE SYNTHETASE"/>
    <property type="match status" value="1"/>
</dbReference>
<dbReference type="GO" id="GO:0003824">
    <property type="term" value="F:catalytic activity"/>
    <property type="evidence" value="ECO:0007669"/>
    <property type="project" value="InterPro"/>
</dbReference>
<proteinExistence type="predicted"/>
<dbReference type="AlphaFoldDB" id="A0A5S4EU19"/>
<dbReference type="InterPro" id="IPR023213">
    <property type="entry name" value="CAT-like_dom_sf"/>
</dbReference>
<evidence type="ECO:0000259" key="4">
    <source>
        <dbReference type="PROSITE" id="PS50075"/>
    </source>
</evidence>
<dbReference type="PANTHER" id="PTHR45527:SF1">
    <property type="entry name" value="FATTY ACID SYNTHASE"/>
    <property type="match status" value="1"/>
</dbReference>
<dbReference type="Gene3D" id="2.30.38.10">
    <property type="entry name" value="Luciferase, Domain 3"/>
    <property type="match status" value="1"/>
</dbReference>
<gene>
    <name evidence="5" type="ORF">ETD86_54315</name>
</gene>
<dbReference type="SMART" id="SM00823">
    <property type="entry name" value="PKS_PP"/>
    <property type="match status" value="1"/>
</dbReference>
<dbReference type="InterPro" id="IPR001242">
    <property type="entry name" value="Condensation_dom"/>
</dbReference>
<dbReference type="EMBL" id="VCKY01000528">
    <property type="protein sequence ID" value="TMR01915.1"/>
    <property type="molecule type" value="Genomic_DNA"/>
</dbReference>
<dbReference type="InterPro" id="IPR036736">
    <property type="entry name" value="ACP-like_sf"/>
</dbReference>
<dbReference type="SUPFAM" id="SSF47336">
    <property type="entry name" value="ACP-like"/>
    <property type="match status" value="1"/>
</dbReference>
<dbReference type="GO" id="GO:0031177">
    <property type="term" value="F:phosphopantetheine binding"/>
    <property type="evidence" value="ECO:0007669"/>
    <property type="project" value="InterPro"/>
</dbReference>
<evidence type="ECO:0000256" key="2">
    <source>
        <dbReference type="ARBA" id="ARBA00022450"/>
    </source>
</evidence>
<dbReference type="Gene3D" id="3.30.559.10">
    <property type="entry name" value="Chloramphenicol acetyltransferase-like domain"/>
    <property type="match status" value="1"/>
</dbReference>
<dbReference type="FunFam" id="1.10.1200.10:FF:000016">
    <property type="entry name" value="Non-ribosomal peptide synthase"/>
    <property type="match status" value="1"/>
</dbReference>
<evidence type="ECO:0000256" key="1">
    <source>
        <dbReference type="ARBA" id="ARBA00001957"/>
    </source>
</evidence>
<dbReference type="OrthoDB" id="3802848at2"/>
<dbReference type="GO" id="GO:0044550">
    <property type="term" value="P:secondary metabolite biosynthetic process"/>
    <property type="evidence" value="ECO:0007669"/>
    <property type="project" value="TreeGrafter"/>
</dbReference>
<dbReference type="PROSITE" id="PS50075">
    <property type="entry name" value="CARRIER"/>
    <property type="match status" value="1"/>
</dbReference>
<evidence type="ECO:0000313" key="5">
    <source>
        <dbReference type="EMBL" id="TMR01915.1"/>
    </source>
</evidence>
<evidence type="ECO:0000313" key="6">
    <source>
        <dbReference type="Proteomes" id="UP000309128"/>
    </source>
</evidence>
<keyword evidence="6" id="KW-1185">Reference proteome</keyword>
<feature type="domain" description="Carrier" evidence="4">
    <location>
        <begin position="164"/>
        <end position="239"/>
    </location>
</feature>
<sequence length="515" mass="55722">GELYVAGAGLARGYVGRAGLTGERFVACPFGSGERMYRTGDLVRWTADGRLVFAGRADEQVKIRGFRIEPGEVEAVLHGHPDVAQAAVVVREDVPGDKRLVAYVVPGDGDTVDDGLRDYLARRLPEYMVPAAVVTLSALPLTPNGKLDRKALPAPEYVSGSGRAPATVQEELLCAAFAQVLGVESVGVDDSFFDLGGHSLLGVRLASRIRAVLGVELPLRMLFEAPTVAGLATRLTGSDVGQVRPPLRTTERPERVPLSFAQRRLAFLEQLEGPSPTYNLPTVVRLTGDLDIAALNAAFRDVLARHESLRTVFPSVDGEPYQHILDMAELDWALQVSRVEAGELAGAVGQVTRYAFDLSSDVPVRAWLFQTGADEQVLVVVVHHIAGDGWSMAPLGRDLSSAYAARMRDEAPVWEPLPVQYADYALWQRELLGEESDPDSLLSAQIGYWREALAGAPEELALPTDRPRPATASHLGHRVPLRIPAEVHERMVALARSEGVTVFMMLQAALAVTLS</sequence>
<dbReference type="GO" id="GO:0008610">
    <property type="term" value="P:lipid biosynthetic process"/>
    <property type="evidence" value="ECO:0007669"/>
    <property type="project" value="UniProtKB-ARBA"/>
</dbReference>
<accession>A0A5S4EU19</accession>
<dbReference type="FunFam" id="3.30.559.10:FF:000012">
    <property type="entry name" value="Non-ribosomal peptide synthetase"/>
    <property type="match status" value="1"/>
</dbReference>